<evidence type="ECO:0000256" key="3">
    <source>
        <dbReference type="ARBA" id="ARBA00023098"/>
    </source>
</evidence>
<dbReference type="GO" id="GO:0006633">
    <property type="term" value="P:fatty acid biosynthetic process"/>
    <property type="evidence" value="ECO:0007669"/>
    <property type="project" value="UniProtKB-KW"/>
</dbReference>
<evidence type="ECO:0000256" key="4">
    <source>
        <dbReference type="ARBA" id="ARBA00023160"/>
    </source>
</evidence>
<keyword evidence="4" id="KW-0276">Fatty acid metabolism</keyword>
<dbReference type="EMBL" id="JAKRRX010000074">
    <property type="protein sequence ID" value="MCW8334790.1"/>
    <property type="molecule type" value="Genomic_DNA"/>
</dbReference>
<dbReference type="InterPro" id="IPR007431">
    <property type="entry name" value="ACP_PD"/>
</dbReference>
<proteinExistence type="predicted"/>
<reference evidence="5" key="1">
    <citation type="submission" date="2022-02" db="EMBL/GenBank/DDBJ databases">
        <title>Vibrio sp. nov., a new bacterium isolated from Bohai sea, China.</title>
        <authorList>
            <person name="Yuan Y."/>
        </authorList>
    </citation>
    <scope>NUCLEOTIDE SEQUENCE</scope>
    <source>
        <strain evidence="5">DBSS07</strain>
    </source>
</reference>
<dbReference type="GO" id="GO:0008770">
    <property type="term" value="F:[acyl-carrier-protein] phosphodiesterase activity"/>
    <property type="evidence" value="ECO:0007669"/>
    <property type="project" value="InterPro"/>
</dbReference>
<evidence type="ECO:0000256" key="2">
    <source>
        <dbReference type="ARBA" id="ARBA00022801"/>
    </source>
</evidence>
<dbReference type="PANTHER" id="PTHR38764:SF1">
    <property type="entry name" value="ACYL CARRIER PROTEIN PHOSPHODIESTERASE"/>
    <property type="match status" value="1"/>
</dbReference>
<gene>
    <name evidence="5" type="ORF">MD483_13260</name>
</gene>
<dbReference type="PANTHER" id="PTHR38764">
    <property type="entry name" value="ACYL CARRIER PROTEIN PHOSPHODIESTERASE"/>
    <property type="match status" value="1"/>
</dbReference>
<evidence type="ECO:0000313" key="5">
    <source>
        <dbReference type="EMBL" id="MCW8334790.1"/>
    </source>
</evidence>
<sequence>MNFLAHLHIADHCDSSLLGNLLGDFVKGDPAGKFQPHIVDGIKLHRLVDSYTDHHEVMKPAKQMFSGTSRRFAPIALDVFWDHCLASKWQSYHSESLAQFCKHSEVATQSEADFPLPERFKITTGHMWKGKWLGSVDLSR</sequence>
<keyword evidence="6" id="KW-1185">Reference proteome</keyword>
<protein>
    <submittedName>
        <fullName evidence="5">ACP phosphodiesterase</fullName>
    </submittedName>
</protein>
<dbReference type="RefSeq" id="WP_265688139.1">
    <property type="nucleotide sequence ID" value="NZ_JAKRRX010000074.1"/>
</dbReference>
<keyword evidence="4" id="KW-0275">Fatty acid biosynthesis</keyword>
<comment type="caution">
    <text evidence="5">The sequence shown here is derived from an EMBL/GenBank/DDBJ whole genome shotgun (WGS) entry which is preliminary data.</text>
</comment>
<keyword evidence="2" id="KW-0378">Hydrolase</keyword>
<evidence type="ECO:0000313" key="6">
    <source>
        <dbReference type="Proteomes" id="UP001155586"/>
    </source>
</evidence>
<dbReference type="Pfam" id="PF04336">
    <property type="entry name" value="ACP_PD"/>
    <property type="match status" value="1"/>
</dbReference>
<organism evidence="5 6">
    <name type="scientific">Vibrio paucivorans</name>
    <dbReference type="NCBI Taxonomy" id="2829489"/>
    <lineage>
        <taxon>Bacteria</taxon>
        <taxon>Pseudomonadati</taxon>
        <taxon>Pseudomonadota</taxon>
        <taxon>Gammaproteobacteria</taxon>
        <taxon>Vibrionales</taxon>
        <taxon>Vibrionaceae</taxon>
        <taxon>Vibrio</taxon>
    </lineage>
</organism>
<evidence type="ECO:0000256" key="1">
    <source>
        <dbReference type="ARBA" id="ARBA00022516"/>
    </source>
</evidence>
<keyword evidence="1" id="KW-0444">Lipid biosynthesis</keyword>
<name>A0A9X3CHD9_9VIBR</name>
<accession>A0A9X3CHD9</accession>
<keyword evidence="3" id="KW-0443">Lipid metabolism</keyword>
<dbReference type="AlphaFoldDB" id="A0A9X3CHD9"/>
<dbReference type="Proteomes" id="UP001155586">
    <property type="component" value="Unassembled WGS sequence"/>
</dbReference>